<evidence type="ECO:0000256" key="1">
    <source>
        <dbReference type="ARBA" id="ARBA00001933"/>
    </source>
</evidence>
<evidence type="ECO:0000256" key="2">
    <source>
        <dbReference type="ARBA" id="ARBA00008639"/>
    </source>
</evidence>
<dbReference type="AlphaFoldDB" id="A0A6C2YSG9"/>
<dbReference type="KEGG" id="tim:GMBLW1_01380"/>
<evidence type="ECO:0000259" key="6">
    <source>
        <dbReference type="Pfam" id="PF00291"/>
    </source>
</evidence>
<evidence type="ECO:0000313" key="7">
    <source>
        <dbReference type="EMBL" id="VIP03822.1"/>
    </source>
</evidence>
<sequence length="357" mass="38260">MAGPILTADRLQRRVARLPRVDLAHLPTPLEEVPRFAEAIGPVRVLIKRDDCTGLLLGGNKARHNEFLMADALYEGCDTVIWGAGLQSNNCRQTAAACAKLGLDCRLYLSKSHYKREIQGNLLLDYLVGAKVELVDAEIGPELDALLAAKADEARAQGKRPYVWDRSRVVPRAAISYTLCLAEIMQQMHAMDLRPDAVYVSSAGSTGAGLALGKAVLGLNCPVRSICPMTWPWDIPEALAQTANEAAALLDLPHRLRASDIDATTEYIGPGYGKPSQDGLEAMHLLATMEGILLEPTYTAKAMAALVADVRSGKLAPGSVVVFIHTGGLPAVFVDPTQLLAGIHGEVPRIDSTDANS</sequence>
<dbReference type="InterPro" id="IPR036052">
    <property type="entry name" value="TrpB-like_PALP_sf"/>
</dbReference>
<dbReference type="Gene3D" id="3.40.50.1100">
    <property type="match status" value="2"/>
</dbReference>
<feature type="modified residue" description="N6-(pyridoxal phosphate)lysine" evidence="5">
    <location>
        <position position="61"/>
    </location>
</feature>
<keyword evidence="3 5" id="KW-0663">Pyridoxal phosphate</keyword>
<dbReference type="FunCoup" id="A0A6C2YSG9">
    <property type="interactions" value="302"/>
</dbReference>
<dbReference type="PANTHER" id="PTHR43780:SF2">
    <property type="entry name" value="1-AMINOCYCLOPROPANE-1-CARBOXYLATE DEAMINASE-RELATED"/>
    <property type="match status" value="1"/>
</dbReference>
<evidence type="ECO:0000256" key="3">
    <source>
        <dbReference type="ARBA" id="ARBA00022898"/>
    </source>
</evidence>
<dbReference type="InterPro" id="IPR027278">
    <property type="entry name" value="ACCD_DCysDesulf"/>
</dbReference>
<dbReference type="RefSeq" id="WP_162658976.1">
    <property type="nucleotide sequence ID" value="NZ_LR593887.1"/>
</dbReference>
<keyword evidence="8" id="KW-1185">Reference proteome</keyword>
<dbReference type="InterPro" id="IPR001926">
    <property type="entry name" value="TrpB-like_PALP"/>
</dbReference>
<feature type="active site" description="Nucleophile" evidence="4">
    <location>
        <position position="88"/>
    </location>
</feature>
<dbReference type="InParanoid" id="A0A6C2YSG9"/>
<comment type="similarity">
    <text evidence="2">Belongs to the ACC deaminase/D-cysteine desulfhydrase family.</text>
</comment>
<dbReference type="PIRSF" id="PIRSF006278">
    <property type="entry name" value="ACCD_DCysDesulf"/>
    <property type="match status" value="1"/>
</dbReference>
<evidence type="ECO:0000256" key="4">
    <source>
        <dbReference type="PIRSR" id="PIRSR006278-1"/>
    </source>
</evidence>
<gene>
    <name evidence="7" type="ORF">GMBLW1_01380</name>
</gene>
<dbReference type="EMBL" id="LR593887">
    <property type="protein sequence ID" value="VTS05011.1"/>
    <property type="molecule type" value="Genomic_DNA"/>
</dbReference>
<dbReference type="PANTHER" id="PTHR43780">
    <property type="entry name" value="1-AMINOCYCLOPROPANE-1-CARBOXYLATE DEAMINASE-RELATED"/>
    <property type="match status" value="1"/>
</dbReference>
<organism evidence="7">
    <name type="scientific">Tuwongella immobilis</name>
    <dbReference type="NCBI Taxonomy" id="692036"/>
    <lineage>
        <taxon>Bacteria</taxon>
        <taxon>Pseudomonadati</taxon>
        <taxon>Planctomycetota</taxon>
        <taxon>Planctomycetia</taxon>
        <taxon>Gemmatales</taxon>
        <taxon>Gemmataceae</taxon>
        <taxon>Tuwongella</taxon>
    </lineage>
</organism>
<evidence type="ECO:0000256" key="5">
    <source>
        <dbReference type="PIRSR" id="PIRSR006278-2"/>
    </source>
</evidence>
<comment type="cofactor">
    <cofactor evidence="1">
        <name>pyridoxal 5'-phosphate</name>
        <dbReference type="ChEBI" id="CHEBI:597326"/>
    </cofactor>
</comment>
<reference evidence="7" key="1">
    <citation type="submission" date="2019-04" db="EMBL/GenBank/DDBJ databases">
        <authorList>
            <consortium name="Science for Life Laboratories"/>
        </authorList>
    </citation>
    <scope>NUCLEOTIDE SEQUENCE</scope>
    <source>
        <strain evidence="7">MBLW1</strain>
    </source>
</reference>
<feature type="domain" description="Tryptophan synthase beta chain-like PALP" evidence="6">
    <location>
        <begin position="22"/>
        <end position="327"/>
    </location>
</feature>
<dbReference type="GO" id="GO:0019148">
    <property type="term" value="F:D-cysteine desulfhydrase activity"/>
    <property type="evidence" value="ECO:0007669"/>
    <property type="project" value="TreeGrafter"/>
</dbReference>
<name>A0A6C2YSG9_9BACT</name>
<dbReference type="EMBL" id="LR586016">
    <property type="protein sequence ID" value="VIP03822.1"/>
    <property type="molecule type" value="Genomic_DNA"/>
</dbReference>
<evidence type="ECO:0000313" key="8">
    <source>
        <dbReference type="Proteomes" id="UP000464378"/>
    </source>
</evidence>
<dbReference type="Pfam" id="PF00291">
    <property type="entry name" value="PALP"/>
    <property type="match status" value="1"/>
</dbReference>
<dbReference type="SUPFAM" id="SSF53686">
    <property type="entry name" value="Tryptophan synthase beta subunit-like PLP-dependent enzymes"/>
    <property type="match status" value="1"/>
</dbReference>
<accession>A0A6C2YSG9</accession>
<dbReference type="Proteomes" id="UP000464378">
    <property type="component" value="Chromosome"/>
</dbReference>
<protein>
    <recommendedName>
        <fullName evidence="6">Tryptophan synthase beta chain-like PALP domain-containing protein</fullName>
    </recommendedName>
</protein>
<proteinExistence type="inferred from homology"/>